<proteinExistence type="predicted"/>
<protein>
    <submittedName>
        <fullName evidence="1">Lipid A 3-O-deacylase (PagL)</fullName>
    </submittedName>
</protein>
<dbReference type="InterPro" id="IPR018550">
    <property type="entry name" value="Lipid-A_deacylase-rel"/>
</dbReference>
<dbReference type="RefSeq" id="WP_058263907.1">
    <property type="nucleotide sequence ID" value="NZ_CP051181.1"/>
</dbReference>
<dbReference type="STRING" id="53501.SAMN04488043_10119"/>
<reference evidence="1 2" key="1">
    <citation type="submission" date="2015-09" db="EMBL/GenBank/DDBJ databases">
        <authorList>
            <consortium name="Swine Surveillance"/>
        </authorList>
    </citation>
    <scope>NUCLEOTIDE SEQUENCE [LARGE SCALE GENOMIC DNA]</scope>
    <source>
        <strain evidence="1 2">CECT 4357</strain>
    </source>
</reference>
<gene>
    <name evidence="1" type="ORF">TG4357_03241</name>
</gene>
<dbReference type="Gene3D" id="2.40.160.20">
    <property type="match status" value="1"/>
</dbReference>
<dbReference type="OrthoDB" id="6199047at2"/>
<organism evidence="1 2">
    <name type="scientific">Thalassovita gelatinovora</name>
    <name type="common">Thalassobius gelatinovorus</name>
    <dbReference type="NCBI Taxonomy" id="53501"/>
    <lineage>
        <taxon>Bacteria</taxon>
        <taxon>Pseudomonadati</taxon>
        <taxon>Pseudomonadota</taxon>
        <taxon>Alphaproteobacteria</taxon>
        <taxon>Rhodobacterales</taxon>
        <taxon>Roseobacteraceae</taxon>
        <taxon>Thalassovita</taxon>
    </lineage>
</organism>
<sequence>MDGTFAVLFLLAGLADMKMNHCADGCLAQNQLPARIAVSGGDVQFQDASIGQEIYVRYDLNHGYGPFQPAFGASITDDGDAWIGFGAVWTGHFAQDRAYVQLHLMPGLYAQGGGPDLGFPVEFRSGAEIGYETRNGLRIGVSYDHRSNADIKATNPGLETVQLRVSVPLR</sequence>
<evidence type="ECO:0000313" key="2">
    <source>
        <dbReference type="Proteomes" id="UP000051587"/>
    </source>
</evidence>
<dbReference type="AlphaFoldDB" id="A0A0P1FIU6"/>
<accession>A0A0P1FIU6</accession>
<name>A0A0P1FIU6_THAGE</name>
<evidence type="ECO:0000313" key="1">
    <source>
        <dbReference type="EMBL" id="CUH67830.1"/>
    </source>
</evidence>
<dbReference type="Proteomes" id="UP000051587">
    <property type="component" value="Unassembled WGS sequence"/>
</dbReference>
<keyword evidence="2" id="KW-1185">Reference proteome</keyword>
<dbReference type="EMBL" id="CYSA01000026">
    <property type="protein sequence ID" value="CUH67830.1"/>
    <property type="molecule type" value="Genomic_DNA"/>
</dbReference>
<dbReference type="Pfam" id="PF09411">
    <property type="entry name" value="PagL"/>
    <property type="match status" value="1"/>
</dbReference>